<reference evidence="2 3" key="1">
    <citation type="journal article" date="2010" name="PLoS ONE">
        <title>The glycobiome of the rumen bacterium Butyrivibrio proteoclasticus B316(T) highlights adaptation to a polysaccharide-rich environment.</title>
        <authorList>
            <person name="Kelly W.J."/>
            <person name="Leahy S.C."/>
            <person name="Altermann E."/>
            <person name="Yeoman C.J."/>
            <person name="Dunne J.C."/>
            <person name="Kong Z."/>
            <person name="Pacheco D.M."/>
            <person name="Li D."/>
            <person name="Noel S.J."/>
            <person name="Moon C.D."/>
            <person name="Cookson A.L."/>
            <person name="Attwood G.T."/>
        </authorList>
    </citation>
    <scope>NUCLEOTIDE SEQUENCE [LARGE SCALE GENOMIC DNA]</scope>
    <source>
        <strain evidence="3">ATCC 51982 / DSM 14932 / B316</strain>
    </source>
</reference>
<keyword evidence="3" id="KW-1185">Reference proteome</keyword>
<evidence type="ECO:0000313" key="3">
    <source>
        <dbReference type="Proteomes" id="UP000001299"/>
    </source>
</evidence>
<dbReference type="NCBIfam" id="TIGR00254">
    <property type="entry name" value="GGDEF"/>
    <property type="match status" value="1"/>
</dbReference>
<dbReference type="Pfam" id="PF00990">
    <property type="entry name" value="GGDEF"/>
    <property type="match status" value="1"/>
</dbReference>
<gene>
    <name evidence="2" type="ordered locus">bpr_III008</name>
</gene>
<dbReference type="PANTHER" id="PTHR45138:SF9">
    <property type="entry name" value="DIGUANYLATE CYCLASE DGCM-RELATED"/>
    <property type="match status" value="1"/>
</dbReference>
<dbReference type="PROSITE" id="PS50887">
    <property type="entry name" value="GGDEF"/>
    <property type="match status" value="1"/>
</dbReference>
<dbReference type="KEGG" id="bpb:bpr_III008"/>
<dbReference type="CDD" id="cd01949">
    <property type="entry name" value="GGDEF"/>
    <property type="match status" value="1"/>
</dbReference>
<sequence>MIRRIDNTIFSENSAFDDDHDEVLKTLYGLYDHVNLLDLNTLTLRRLYTGKGDYLFSDYTSMPDYVERISRDFIHPDDIEGYMEFCSVKNIRKQLESDGKSFTMSYFRTKGTDGTYTWKAYIILKPSFADPGIYLSCLRDVDSETEHILIKNDYVKLFNDLPLAYAVLQFNTELEDDNEIICLYASNRIAKLMDESLNHIVGSNVYPEFGKDHEDVVQMMRNAAFKGINSKTIYHSRKTGKWINITVDKAAVTGRCALILEDVTKEHITNEFMDREWRTDDLIIGCTKVLHSGLPHEVAINQVIRLVGEASGADRIYIVEKTDNNTFIGNYEWCSDNVTPIIQKSAQPEEICALDWEKEYPGAFSLVLEDVESIKVAHPELYSKLQKFEVRSIIEIPIYDEGVLIGYFGGVNYGRIKNLDLKELMEAVSYFLASEFSRLRLLRELENKSIYDSLCGVKNRSAMEMTIKKLKKRSFNIGIIYADANGLKQMNDSRGHEAGDELLKKISTIMKRRVNRDYIYRVGGDEFVIAIPKMEKQDFIDLCASLQKDFEEAEGISVAMGWDWGTSSAEISTIMKSADKLMYEDKANYYRKNNRRRSGDR</sequence>
<dbReference type="SUPFAM" id="SSF55073">
    <property type="entry name" value="Nucleotide cyclase"/>
    <property type="match status" value="1"/>
</dbReference>
<evidence type="ECO:0000259" key="1">
    <source>
        <dbReference type="PROSITE" id="PS50887"/>
    </source>
</evidence>
<protein>
    <submittedName>
        <fullName evidence="2">GGDEF domain-containing protein</fullName>
    </submittedName>
</protein>
<dbReference type="Gene3D" id="3.30.70.270">
    <property type="match status" value="1"/>
</dbReference>
<accession>E0S2R7</accession>
<organism evidence="2 3">
    <name type="scientific">Butyrivibrio proteoclasticus (strain ATCC 51982 / DSM 14932 / B316)</name>
    <name type="common">Clostridium proteoclasticum</name>
    <dbReference type="NCBI Taxonomy" id="515622"/>
    <lineage>
        <taxon>Bacteria</taxon>
        <taxon>Bacillati</taxon>
        <taxon>Bacillota</taxon>
        <taxon>Clostridia</taxon>
        <taxon>Lachnospirales</taxon>
        <taxon>Lachnospiraceae</taxon>
        <taxon>Butyrivibrio</taxon>
    </lineage>
</organism>
<dbReference type="GO" id="GO:0005886">
    <property type="term" value="C:plasma membrane"/>
    <property type="evidence" value="ECO:0007669"/>
    <property type="project" value="TreeGrafter"/>
</dbReference>
<dbReference type="Gene3D" id="3.30.450.40">
    <property type="match status" value="1"/>
</dbReference>
<feature type="domain" description="GGDEF" evidence="1">
    <location>
        <begin position="475"/>
        <end position="601"/>
    </location>
</feature>
<dbReference type="GO" id="GO:1902201">
    <property type="term" value="P:negative regulation of bacterial-type flagellum-dependent cell motility"/>
    <property type="evidence" value="ECO:0007669"/>
    <property type="project" value="TreeGrafter"/>
</dbReference>
<dbReference type="SMART" id="SM00267">
    <property type="entry name" value="GGDEF"/>
    <property type="match status" value="1"/>
</dbReference>
<dbReference type="RefSeq" id="WP_013282351.1">
    <property type="nucleotide sequence ID" value="NC_014388.1"/>
</dbReference>
<proteinExistence type="predicted"/>
<dbReference type="InterPro" id="IPR029016">
    <property type="entry name" value="GAF-like_dom_sf"/>
</dbReference>
<dbReference type="AlphaFoldDB" id="E0S2R7"/>
<dbReference type="PANTHER" id="PTHR45138">
    <property type="entry name" value="REGULATORY COMPONENTS OF SENSORY TRANSDUCTION SYSTEM"/>
    <property type="match status" value="1"/>
</dbReference>
<dbReference type="SUPFAM" id="SSF55781">
    <property type="entry name" value="GAF domain-like"/>
    <property type="match status" value="1"/>
</dbReference>
<name>E0S2R7_BUTPB</name>
<dbReference type="InterPro" id="IPR050469">
    <property type="entry name" value="Diguanylate_Cyclase"/>
</dbReference>
<dbReference type="InterPro" id="IPR000160">
    <property type="entry name" value="GGDEF_dom"/>
</dbReference>
<dbReference type="GO" id="GO:0052621">
    <property type="term" value="F:diguanylate cyclase activity"/>
    <property type="evidence" value="ECO:0007669"/>
    <property type="project" value="TreeGrafter"/>
</dbReference>
<dbReference type="eggNOG" id="COG2203">
    <property type="taxonomic scope" value="Bacteria"/>
</dbReference>
<dbReference type="Proteomes" id="UP000001299">
    <property type="component" value="Chromosome 2"/>
</dbReference>
<dbReference type="GO" id="GO:0043709">
    <property type="term" value="P:cell adhesion involved in single-species biofilm formation"/>
    <property type="evidence" value="ECO:0007669"/>
    <property type="project" value="TreeGrafter"/>
</dbReference>
<dbReference type="eggNOG" id="COG2199">
    <property type="taxonomic scope" value="Bacteria"/>
</dbReference>
<dbReference type="STRING" id="515622.bpr_III008"/>
<dbReference type="EMBL" id="CP001811">
    <property type="protein sequence ID" value="ADL35699.1"/>
    <property type="molecule type" value="Genomic_DNA"/>
</dbReference>
<dbReference type="InterPro" id="IPR043128">
    <property type="entry name" value="Rev_trsase/Diguanyl_cyclase"/>
</dbReference>
<dbReference type="HOGENOM" id="CLU_000445_70_66_9"/>
<evidence type="ECO:0000313" key="2">
    <source>
        <dbReference type="EMBL" id="ADL35699.1"/>
    </source>
</evidence>
<dbReference type="InterPro" id="IPR029787">
    <property type="entry name" value="Nucleotide_cyclase"/>
</dbReference>